<dbReference type="RefSeq" id="WP_272462487.1">
    <property type="nucleotide sequence ID" value="NZ_JAPFQL010000046.1"/>
</dbReference>
<evidence type="ECO:0000256" key="1">
    <source>
        <dbReference type="SAM" id="Phobius"/>
    </source>
</evidence>
<keyword evidence="1" id="KW-0472">Membrane</keyword>
<keyword evidence="4" id="KW-1185">Reference proteome</keyword>
<evidence type="ECO:0000313" key="4">
    <source>
        <dbReference type="Proteomes" id="UP001150259"/>
    </source>
</evidence>
<protein>
    <submittedName>
        <fullName evidence="3">SHOCT domain-containing protein</fullName>
    </submittedName>
</protein>
<reference evidence="3 4" key="1">
    <citation type="submission" date="2022-11" db="EMBL/GenBank/DDBJ databases">
        <title>Anaerobic phenanthrene biodegradation by a DNRA strain PheN6.</title>
        <authorList>
            <person name="Zhang Z."/>
        </authorList>
    </citation>
    <scope>NUCLEOTIDE SEQUENCE [LARGE SCALE GENOMIC DNA]</scope>
    <source>
        <strain evidence="3 4">PheN6</strain>
    </source>
</reference>
<evidence type="ECO:0000259" key="2">
    <source>
        <dbReference type="Pfam" id="PF09851"/>
    </source>
</evidence>
<name>A0ABT5GIJ0_9MICO</name>
<dbReference type="Pfam" id="PF09851">
    <property type="entry name" value="SHOCT"/>
    <property type="match status" value="1"/>
</dbReference>
<feature type="domain" description="SHOCT" evidence="2">
    <location>
        <begin position="48"/>
        <end position="73"/>
    </location>
</feature>
<proteinExistence type="predicted"/>
<sequence>MFGPGFGMGASGFWVLLLIVGLAVLVWGLVEARRRPSAGNDGWERQRPEDILRERLARGEISEEDYRQRLRVLRGG</sequence>
<dbReference type="Proteomes" id="UP001150259">
    <property type="component" value="Unassembled WGS sequence"/>
</dbReference>
<evidence type="ECO:0000313" key="3">
    <source>
        <dbReference type="EMBL" id="MDC5697914.1"/>
    </source>
</evidence>
<gene>
    <name evidence="3" type="ORF">OO014_11640</name>
</gene>
<accession>A0ABT5GIJ0</accession>
<dbReference type="EMBL" id="JAPFQL010000046">
    <property type="protein sequence ID" value="MDC5697914.1"/>
    <property type="molecule type" value="Genomic_DNA"/>
</dbReference>
<keyword evidence="1" id="KW-1133">Transmembrane helix</keyword>
<comment type="caution">
    <text evidence="3">The sequence shown here is derived from an EMBL/GenBank/DDBJ whole genome shotgun (WGS) entry which is preliminary data.</text>
</comment>
<feature type="transmembrane region" description="Helical" evidence="1">
    <location>
        <begin position="12"/>
        <end position="30"/>
    </location>
</feature>
<keyword evidence="1" id="KW-0812">Transmembrane</keyword>
<dbReference type="InterPro" id="IPR018649">
    <property type="entry name" value="SHOCT"/>
</dbReference>
<organism evidence="3 4">
    <name type="scientific">Intrasporangium calvum</name>
    <dbReference type="NCBI Taxonomy" id="53358"/>
    <lineage>
        <taxon>Bacteria</taxon>
        <taxon>Bacillati</taxon>
        <taxon>Actinomycetota</taxon>
        <taxon>Actinomycetes</taxon>
        <taxon>Micrococcales</taxon>
        <taxon>Intrasporangiaceae</taxon>
        <taxon>Intrasporangium</taxon>
    </lineage>
</organism>